<feature type="compositionally biased region" description="Low complexity" evidence="1">
    <location>
        <begin position="20"/>
        <end position="33"/>
    </location>
</feature>
<proteinExistence type="predicted"/>
<protein>
    <recommendedName>
        <fullName evidence="4">Sigma-like protein</fullName>
    </recommendedName>
</protein>
<feature type="compositionally biased region" description="Basic and acidic residues" evidence="1">
    <location>
        <begin position="38"/>
        <end position="51"/>
    </location>
</feature>
<reference evidence="2 3" key="1">
    <citation type="submission" date="2024-09" db="EMBL/GenBank/DDBJ databases">
        <authorList>
            <person name="Sun Q."/>
            <person name="Mori K."/>
        </authorList>
    </citation>
    <scope>NUCLEOTIDE SEQUENCE [LARGE SCALE GENOMIC DNA]</scope>
    <source>
        <strain evidence="2 3">JCM 6917</strain>
    </source>
</reference>
<evidence type="ECO:0000313" key="3">
    <source>
        <dbReference type="Proteomes" id="UP001589709"/>
    </source>
</evidence>
<evidence type="ECO:0000256" key="1">
    <source>
        <dbReference type="SAM" id="MobiDB-lite"/>
    </source>
</evidence>
<dbReference type="EMBL" id="JBHMCY010000059">
    <property type="protein sequence ID" value="MFB9466044.1"/>
    <property type="molecule type" value="Genomic_DNA"/>
</dbReference>
<comment type="caution">
    <text evidence="2">The sequence shown here is derived from an EMBL/GenBank/DDBJ whole genome shotgun (WGS) entry which is preliminary data.</text>
</comment>
<sequence>MSDETAVKPQDIHATDEPVAAGAPAETAGGATTQGDIHATDEPLETKDIHATSEPFKPVK</sequence>
<name>A0ABV5N8E6_9ACTN</name>
<keyword evidence="3" id="KW-1185">Reference proteome</keyword>
<dbReference type="RefSeq" id="WP_381348860.1">
    <property type="nucleotide sequence ID" value="NZ_JBHMCY010000059.1"/>
</dbReference>
<feature type="region of interest" description="Disordered" evidence="1">
    <location>
        <begin position="1"/>
        <end position="60"/>
    </location>
</feature>
<evidence type="ECO:0000313" key="2">
    <source>
        <dbReference type="EMBL" id="MFB9466044.1"/>
    </source>
</evidence>
<dbReference type="Proteomes" id="UP001589709">
    <property type="component" value="Unassembled WGS sequence"/>
</dbReference>
<organism evidence="2 3">
    <name type="scientific">Streptomyces cinereospinus</name>
    <dbReference type="NCBI Taxonomy" id="285561"/>
    <lineage>
        <taxon>Bacteria</taxon>
        <taxon>Bacillati</taxon>
        <taxon>Actinomycetota</taxon>
        <taxon>Actinomycetes</taxon>
        <taxon>Kitasatosporales</taxon>
        <taxon>Streptomycetaceae</taxon>
        <taxon>Streptomyces</taxon>
    </lineage>
</organism>
<evidence type="ECO:0008006" key="4">
    <source>
        <dbReference type="Google" id="ProtNLM"/>
    </source>
</evidence>
<gene>
    <name evidence="2" type="ORF">ACFF45_25875</name>
</gene>
<accession>A0ABV5N8E6</accession>